<proteinExistence type="predicted"/>
<dbReference type="Proteomes" id="UP001304071">
    <property type="component" value="Chromosome 1"/>
</dbReference>
<dbReference type="InterPro" id="IPR045508">
    <property type="entry name" value="DUF6482"/>
</dbReference>
<dbReference type="RefSeq" id="WP_261893521.1">
    <property type="nucleotide sequence ID" value="NZ_AP024895.1"/>
</dbReference>
<sequence>MDQHQFHQWLHHTDQDHQPKVYILGGADLSQYSIAVECRHRMEPLRNEQGVMHFQSIDEAKQHLIKQGVSHACLRLFTPYEECGTAGRMHYSDMELPLTND</sequence>
<dbReference type="Pfam" id="PF20090">
    <property type="entry name" value="DUF6482"/>
    <property type="match status" value="1"/>
</dbReference>
<evidence type="ECO:0000313" key="2">
    <source>
        <dbReference type="Proteomes" id="UP001304071"/>
    </source>
</evidence>
<keyword evidence="2" id="KW-1185">Reference proteome</keyword>
<accession>A0ABZ0QDF8</accession>
<reference evidence="1 2" key="1">
    <citation type="submission" date="2023-11" db="EMBL/GenBank/DDBJ databases">
        <title>Plant-associative lifestyle of Vibrio porteresiae and its evolutionary dynamics.</title>
        <authorList>
            <person name="Rameshkumar N."/>
            <person name="Kirti K."/>
        </authorList>
    </citation>
    <scope>NUCLEOTIDE SEQUENCE [LARGE SCALE GENOMIC DNA]</scope>
    <source>
        <strain evidence="1 2">MSSRF30</strain>
    </source>
</reference>
<organism evidence="1 2">
    <name type="scientific">Vibrio porteresiae DSM 19223</name>
    <dbReference type="NCBI Taxonomy" id="1123496"/>
    <lineage>
        <taxon>Bacteria</taxon>
        <taxon>Pseudomonadati</taxon>
        <taxon>Pseudomonadota</taxon>
        <taxon>Gammaproteobacteria</taxon>
        <taxon>Vibrionales</taxon>
        <taxon>Vibrionaceae</taxon>
        <taxon>Vibrio</taxon>
    </lineage>
</organism>
<name>A0ABZ0QDF8_9VIBR</name>
<dbReference type="EMBL" id="CP138203">
    <property type="protein sequence ID" value="WPC73610.1"/>
    <property type="molecule type" value="Genomic_DNA"/>
</dbReference>
<gene>
    <name evidence="1" type="ORF">R8Z52_16075</name>
</gene>
<evidence type="ECO:0000313" key="1">
    <source>
        <dbReference type="EMBL" id="WPC73610.1"/>
    </source>
</evidence>
<protein>
    <submittedName>
        <fullName evidence="1">DUF6482 family protein</fullName>
    </submittedName>
</protein>